<dbReference type="PANTHER" id="PTHR30487:SF0">
    <property type="entry name" value="PREPILIN LEADER PEPTIDASE_N-METHYLTRANSFERASE-RELATED"/>
    <property type="match status" value="1"/>
</dbReference>
<reference evidence="4" key="1">
    <citation type="submission" date="2020-05" db="EMBL/GenBank/DDBJ databases">
        <authorList>
            <person name="Chiriac C."/>
            <person name="Salcher M."/>
            <person name="Ghai R."/>
            <person name="Kavagutti S V."/>
        </authorList>
    </citation>
    <scope>NUCLEOTIDE SEQUENCE</scope>
</reference>
<dbReference type="PANTHER" id="PTHR30487">
    <property type="entry name" value="TYPE 4 PREPILIN-LIKE PROTEINS LEADER PEPTIDE-PROCESSING ENZYME"/>
    <property type="match status" value="1"/>
</dbReference>
<keyword evidence="2" id="KW-0472">Membrane</keyword>
<comment type="similarity">
    <text evidence="1">Belongs to the peptidase A24 family.</text>
</comment>
<gene>
    <name evidence="4" type="ORF">UFOPK2786_01458</name>
</gene>
<dbReference type="GO" id="GO:0005886">
    <property type="term" value="C:plasma membrane"/>
    <property type="evidence" value="ECO:0007669"/>
    <property type="project" value="TreeGrafter"/>
</dbReference>
<dbReference type="EMBL" id="CAEZYW010000256">
    <property type="protein sequence ID" value="CAB4754311.1"/>
    <property type="molecule type" value="Genomic_DNA"/>
</dbReference>
<accession>A0A6J6U312</accession>
<feature type="transmembrane region" description="Helical" evidence="2">
    <location>
        <begin position="127"/>
        <end position="149"/>
    </location>
</feature>
<organism evidence="4">
    <name type="scientific">freshwater metagenome</name>
    <dbReference type="NCBI Taxonomy" id="449393"/>
    <lineage>
        <taxon>unclassified sequences</taxon>
        <taxon>metagenomes</taxon>
        <taxon>ecological metagenomes</taxon>
    </lineage>
</organism>
<proteinExistence type="inferred from homology"/>
<dbReference type="GO" id="GO:0004190">
    <property type="term" value="F:aspartic-type endopeptidase activity"/>
    <property type="evidence" value="ECO:0007669"/>
    <property type="project" value="InterPro"/>
</dbReference>
<dbReference type="InterPro" id="IPR000045">
    <property type="entry name" value="Prepilin_IV_endopep_pep"/>
</dbReference>
<keyword evidence="2" id="KW-0812">Transmembrane</keyword>
<dbReference type="Gene3D" id="1.20.120.1220">
    <property type="match status" value="1"/>
</dbReference>
<protein>
    <submittedName>
        <fullName evidence="4">Unannotated protein</fullName>
    </submittedName>
</protein>
<dbReference type="AlphaFoldDB" id="A0A6J6U312"/>
<feature type="transmembrane region" description="Helical" evidence="2">
    <location>
        <begin position="100"/>
        <end position="120"/>
    </location>
</feature>
<sequence length="150" mass="15852">MLAWLAFLVIGARLAIIDIAEHRLPNRLVILLATGSTALLAGASLVSADPGRFMRAVACGMLVFCTMFVLAVLVPSGLGMGDVKLGFVTGMFLGWIGWEWAYWGTFIGFACGALWALSLVIRRRGSWSTAIAFGPCMLLGVVVCAVGTAV</sequence>
<name>A0A6J6U312_9ZZZZ</name>
<dbReference type="GO" id="GO:0006465">
    <property type="term" value="P:signal peptide processing"/>
    <property type="evidence" value="ECO:0007669"/>
    <property type="project" value="TreeGrafter"/>
</dbReference>
<dbReference type="Pfam" id="PF01478">
    <property type="entry name" value="Peptidase_A24"/>
    <property type="match status" value="1"/>
</dbReference>
<evidence type="ECO:0000259" key="3">
    <source>
        <dbReference type="Pfam" id="PF01478"/>
    </source>
</evidence>
<evidence type="ECO:0000256" key="2">
    <source>
        <dbReference type="SAM" id="Phobius"/>
    </source>
</evidence>
<evidence type="ECO:0000313" key="4">
    <source>
        <dbReference type="EMBL" id="CAB4754311.1"/>
    </source>
</evidence>
<feature type="transmembrane region" description="Helical" evidence="2">
    <location>
        <begin position="25"/>
        <end position="46"/>
    </location>
</feature>
<evidence type="ECO:0000256" key="1">
    <source>
        <dbReference type="ARBA" id="ARBA00005801"/>
    </source>
</evidence>
<feature type="domain" description="Prepilin type IV endopeptidase peptidase" evidence="3">
    <location>
        <begin position="6"/>
        <end position="117"/>
    </location>
</feature>
<dbReference type="InterPro" id="IPR050882">
    <property type="entry name" value="Prepilin_peptidase/N-MTase"/>
</dbReference>
<feature type="transmembrane region" description="Helical" evidence="2">
    <location>
        <begin position="58"/>
        <end position="80"/>
    </location>
</feature>
<keyword evidence="2" id="KW-1133">Transmembrane helix</keyword>